<feature type="chain" id="PRO_5039319604" description="Ricin B lectin domain-containing protein" evidence="1">
    <location>
        <begin position="24"/>
        <end position="173"/>
    </location>
</feature>
<dbReference type="KEGG" id="ssyi:EKG83_22465"/>
<sequence>MTRTRRKATLLGFLLLIVSALPAAPAASADTGRSTASTVTPLSSTANVYTGLYPNRQLQARGLNNGDRVEQWEYTGSLSQLWFFGDDGTIRPGGNIGKCLDGDPRQGLGGQVYLWDCNGATWQIWHRYQDGFRNLYSGRCLDANPLTNWNGGDVYQWDCNNTVQQHWFYGRGR</sequence>
<dbReference type="Gene3D" id="2.80.10.50">
    <property type="match status" value="2"/>
</dbReference>
<dbReference type="SUPFAM" id="SSF50370">
    <property type="entry name" value="Ricin B-like lectins"/>
    <property type="match status" value="1"/>
</dbReference>
<dbReference type="SMART" id="SM00458">
    <property type="entry name" value="RICIN"/>
    <property type="match status" value="1"/>
</dbReference>
<dbReference type="InterPro" id="IPR035992">
    <property type="entry name" value="Ricin_B-like_lectins"/>
</dbReference>
<dbReference type="Proteomes" id="UP000325787">
    <property type="component" value="Chromosome"/>
</dbReference>
<dbReference type="CDD" id="cd00161">
    <property type="entry name" value="beta-trefoil_Ricin-like"/>
    <property type="match status" value="1"/>
</dbReference>
<keyword evidence="4" id="KW-1185">Reference proteome</keyword>
<dbReference type="InterPro" id="IPR000772">
    <property type="entry name" value="Ricin_B_lectin"/>
</dbReference>
<reference evidence="4" key="1">
    <citation type="journal article" date="2021" name="Curr. Microbiol.">
        <title>Complete genome of nocamycin-producing strain Saccharothrix syringae NRRL B-16468 reveals the biosynthetic potential for secondary metabolites.</title>
        <authorList>
            <person name="Mo X."/>
            <person name="Yang S."/>
        </authorList>
    </citation>
    <scope>NUCLEOTIDE SEQUENCE [LARGE SCALE GENOMIC DNA]</scope>
    <source>
        <strain evidence="4">ATCC 51364 / DSM 43886 / JCM 6844 / KCTC 9398 / NBRC 14523 / NRRL B-16468 / INA 2240</strain>
    </source>
</reference>
<dbReference type="Pfam" id="PF00652">
    <property type="entry name" value="Ricin_B_lectin"/>
    <property type="match status" value="1"/>
</dbReference>
<feature type="signal peptide" evidence="1">
    <location>
        <begin position="1"/>
        <end position="23"/>
    </location>
</feature>
<protein>
    <recommendedName>
        <fullName evidence="2">Ricin B lectin domain-containing protein</fullName>
    </recommendedName>
</protein>
<organism evidence="3 4">
    <name type="scientific">Saccharothrix syringae</name>
    <name type="common">Nocardiopsis syringae</name>
    <dbReference type="NCBI Taxonomy" id="103733"/>
    <lineage>
        <taxon>Bacteria</taxon>
        <taxon>Bacillati</taxon>
        <taxon>Actinomycetota</taxon>
        <taxon>Actinomycetes</taxon>
        <taxon>Pseudonocardiales</taxon>
        <taxon>Pseudonocardiaceae</taxon>
        <taxon>Saccharothrix</taxon>
    </lineage>
</organism>
<evidence type="ECO:0000256" key="1">
    <source>
        <dbReference type="SAM" id="SignalP"/>
    </source>
</evidence>
<dbReference type="AlphaFoldDB" id="A0A5Q0H2A4"/>
<evidence type="ECO:0000313" key="3">
    <source>
        <dbReference type="EMBL" id="QFZ19822.1"/>
    </source>
</evidence>
<gene>
    <name evidence="3" type="ORF">EKG83_22465</name>
</gene>
<dbReference type="EMBL" id="CP034550">
    <property type="protein sequence ID" value="QFZ19822.1"/>
    <property type="molecule type" value="Genomic_DNA"/>
</dbReference>
<keyword evidence="1" id="KW-0732">Signal</keyword>
<evidence type="ECO:0000259" key="2">
    <source>
        <dbReference type="SMART" id="SM00458"/>
    </source>
</evidence>
<feature type="domain" description="Ricin B lectin" evidence="2">
    <location>
        <begin position="45"/>
        <end position="169"/>
    </location>
</feature>
<dbReference type="PROSITE" id="PS50231">
    <property type="entry name" value="RICIN_B_LECTIN"/>
    <property type="match status" value="1"/>
</dbReference>
<proteinExistence type="predicted"/>
<evidence type="ECO:0000313" key="4">
    <source>
        <dbReference type="Proteomes" id="UP000325787"/>
    </source>
</evidence>
<dbReference type="OrthoDB" id="9806701at2"/>
<accession>A0A5Q0H2A4</accession>
<dbReference type="RefSeq" id="WP_033429517.1">
    <property type="nucleotide sequence ID" value="NZ_CP034550.1"/>
</dbReference>
<name>A0A5Q0H2A4_SACSY</name>